<dbReference type="Pfam" id="PF03283">
    <property type="entry name" value="PAE"/>
    <property type="match status" value="2"/>
</dbReference>
<keyword evidence="5 6" id="KW-0961">Cell wall biogenesis/degradation</keyword>
<evidence type="ECO:0000256" key="4">
    <source>
        <dbReference type="ARBA" id="ARBA00022512"/>
    </source>
</evidence>
<comment type="similarity">
    <text evidence="3 6">Belongs to the pectinacetylesterase family.</text>
</comment>
<evidence type="ECO:0000256" key="3">
    <source>
        <dbReference type="ARBA" id="ARBA00005784"/>
    </source>
</evidence>
<dbReference type="OrthoDB" id="1244767at2759"/>
<accession>A0A484M9A8</accession>
<evidence type="ECO:0000256" key="5">
    <source>
        <dbReference type="ARBA" id="ARBA00023316"/>
    </source>
</evidence>
<dbReference type="GO" id="GO:0009505">
    <property type="term" value="C:plant-type cell wall"/>
    <property type="evidence" value="ECO:0007669"/>
    <property type="project" value="TreeGrafter"/>
</dbReference>
<dbReference type="EC" id="3.1.1.-" evidence="6"/>
<dbReference type="Proteomes" id="UP000595140">
    <property type="component" value="Unassembled WGS sequence"/>
</dbReference>
<evidence type="ECO:0000313" key="7">
    <source>
        <dbReference type="EMBL" id="VFQ85312.1"/>
    </source>
</evidence>
<keyword evidence="6" id="KW-0732">Signal</keyword>
<gene>
    <name evidence="7" type="ORF">CCAM_LOCUS27088</name>
</gene>
<keyword evidence="6" id="KW-0378">Hydrolase</keyword>
<organism evidence="7 8">
    <name type="scientific">Cuscuta campestris</name>
    <dbReference type="NCBI Taxonomy" id="132261"/>
    <lineage>
        <taxon>Eukaryota</taxon>
        <taxon>Viridiplantae</taxon>
        <taxon>Streptophyta</taxon>
        <taxon>Embryophyta</taxon>
        <taxon>Tracheophyta</taxon>
        <taxon>Spermatophyta</taxon>
        <taxon>Magnoliopsida</taxon>
        <taxon>eudicotyledons</taxon>
        <taxon>Gunneridae</taxon>
        <taxon>Pentapetalae</taxon>
        <taxon>asterids</taxon>
        <taxon>lamiids</taxon>
        <taxon>Solanales</taxon>
        <taxon>Convolvulaceae</taxon>
        <taxon>Cuscuteae</taxon>
        <taxon>Cuscuta</taxon>
        <taxon>Cuscuta subgen. Grammica</taxon>
        <taxon>Cuscuta sect. Cleistogrammica</taxon>
    </lineage>
</organism>
<dbReference type="PANTHER" id="PTHR21562">
    <property type="entry name" value="NOTUM-RELATED"/>
    <property type="match status" value="1"/>
</dbReference>
<proteinExistence type="inferred from homology"/>
<comment type="subcellular location">
    <subcellularLocation>
        <location evidence="2 6">Secreted</location>
        <location evidence="2 6">Cell wall</location>
    </subcellularLocation>
</comment>
<dbReference type="PANTHER" id="PTHR21562:SF65">
    <property type="entry name" value="PECTIN ACETYLESTERASE"/>
    <property type="match status" value="1"/>
</dbReference>
<feature type="signal peptide" evidence="6">
    <location>
        <begin position="1"/>
        <end position="23"/>
    </location>
</feature>
<dbReference type="GO" id="GO:0052793">
    <property type="term" value="F:pectin acetylesterase activity"/>
    <property type="evidence" value="ECO:0007669"/>
    <property type="project" value="TreeGrafter"/>
</dbReference>
<keyword evidence="8" id="KW-1185">Reference proteome</keyword>
<keyword evidence="6" id="KW-0964">Secreted</keyword>
<reference evidence="7 8" key="1">
    <citation type="submission" date="2018-04" db="EMBL/GenBank/DDBJ databases">
        <authorList>
            <person name="Vogel A."/>
        </authorList>
    </citation>
    <scope>NUCLEOTIDE SEQUENCE [LARGE SCALE GENOMIC DNA]</scope>
</reference>
<dbReference type="EMBL" id="OOIL02002916">
    <property type="protein sequence ID" value="VFQ85312.1"/>
    <property type="molecule type" value="Genomic_DNA"/>
</dbReference>
<dbReference type="InterPro" id="IPR029058">
    <property type="entry name" value="AB_hydrolase_fold"/>
</dbReference>
<dbReference type="InterPro" id="IPR004963">
    <property type="entry name" value="PAE/NOTUM"/>
</dbReference>
<dbReference type="AlphaFoldDB" id="A0A484M9A8"/>
<feature type="chain" id="PRO_5019613957" description="Pectin acetylesterase" evidence="6">
    <location>
        <begin position="24"/>
        <end position="317"/>
    </location>
</feature>
<dbReference type="GO" id="GO:0071555">
    <property type="term" value="P:cell wall organization"/>
    <property type="evidence" value="ECO:0007669"/>
    <property type="project" value="UniProtKB-KW"/>
</dbReference>
<dbReference type="SUPFAM" id="SSF53474">
    <property type="entry name" value="alpha/beta-Hydrolases"/>
    <property type="match status" value="1"/>
</dbReference>
<keyword evidence="4 6" id="KW-0134">Cell wall</keyword>
<evidence type="ECO:0000256" key="2">
    <source>
        <dbReference type="ARBA" id="ARBA00004191"/>
    </source>
</evidence>
<evidence type="ECO:0000256" key="1">
    <source>
        <dbReference type="ARBA" id="ARBA00003534"/>
    </source>
</evidence>
<name>A0A484M9A8_9ASTE</name>
<evidence type="ECO:0000256" key="6">
    <source>
        <dbReference type="RuleBase" id="RU363114"/>
    </source>
</evidence>
<sequence length="317" mass="35558">MGRKYEWVCIFLCLLSIGMKIEGMVNVTLTVVDSALSTGAVCLDGSAPGFYYDMGYGEGANNWVIFFEATGGTYRGARIFDALMTYFQSQGMKDAKNAILAGNSAGGLATMIHCDRFRALFPSTTRVKCLADSAYFINDDQFQGDKIFQSSFDFLVNSMGSAKSLPQECTSKMQPSLCFFPQNIIQYVKTPIFIVMSAFDQIQLRYGLSQQPYEQCAIHNNCSPTELKTIQDLRMHFLNLLPKGDSQSIGIWVPNCVSHEFTYFSWYGPNKIRVLGDKTYAEVFGDWYFDRATSPIRAIDKSDKPIDCTAYGQHPRL</sequence>
<comment type="function">
    <text evidence="1 6">Hydrolyzes acetyl esters in homogalacturonan regions of pectin. In type I primary cell wall, galacturonic acid residues of pectin can be acetylated at the O-2 and O-3 positions. Decreasing the degree of acetylation of pectin gels in vitro alters their physical properties.</text>
</comment>
<evidence type="ECO:0000313" key="8">
    <source>
        <dbReference type="Proteomes" id="UP000595140"/>
    </source>
</evidence>
<protein>
    <recommendedName>
        <fullName evidence="6">Pectin acetylesterase</fullName>
        <ecNumber evidence="6">3.1.1.-</ecNumber>
    </recommendedName>
</protein>